<name>A0A0F9PJ15_9ZZZZ</name>
<evidence type="ECO:0008006" key="3">
    <source>
        <dbReference type="Google" id="ProtNLM"/>
    </source>
</evidence>
<dbReference type="InterPro" id="IPR011990">
    <property type="entry name" value="TPR-like_helical_dom_sf"/>
</dbReference>
<organism evidence="2">
    <name type="scientific">marine sediment metagenome</name>
    <dbReference type="NCBI Taxonomy" id="412755"/>
    <lineage>
        <taxon>unclassified sequences</taxon>
        <taxon>metagenomes</taxon>
        <taxon>ecological metagenomes</taxon>
    </lineage>
</organism>
<dbReference type="SMART" id="SM00028">
    <property type="entry name" value="TPR"/>
    <property type="match status" value="4"/>
</dbReference>
<accession>A0A0F9PJ15</accession>
<dbReference type="PROSITE" id="PS50005">
    <property type="entry name" value="TPR"/>
    <property type="match status" value="1"/>
</dbReference>
<dbReference type="Pfam" id="PF13424">
    <property type="entry name" value="TPR_12"/>
    <property type="match status" value="2"/>
</dbReference>
<evidence type="ECO:0000313" key="2">
    <source>
        <dbReference type="EMBL" id="KKN30199.1"/>
    </source>
</evidence>
<sequence length="653" mass="75388">MSEKIVKKKGKPEELIRAEKLIEVCKLDDASQLLRNFEEKGGYTHHDIVLCHFLKCKLLLWQGLYEDLVKLAEQTYKESIELGKNLLSVDILLIMANALIWLNQNDNFRDILKQGEELLKILPQELLTDYKQREAYIAWLKGRLYVDLKDADLALKYLEHSLALREEYGTKLDIGISLGAISRIFIFFKADYNRALKYLERSGTLIKETGNKWGIGNYFYFMGVIHKVKGEIELSIKHFEQGLTIFNDLNNKRMVASILNHMGEAYRHRGELDRALECLEQALALRDESGHLKEITIILDKLIQILIDKGDLEQAQQYLHRFEQLNNQLKDKESNLLYLLNKALILKKSSRTRKRAEAEVILTQIIEDEESDFELILTALINLCELLLTELSMTNDLEVLEEINPLIARLLDSAEKTGSFSILCQTYLLQAKVSLLTFNIKKAKRFLTQGQQIAERFGLKLLAIQISNEHDELLKQLNIWENLKKSTSSLKERMEFARLNEQMENMVQKRVIEVPELPDEEPVLLLIIAEGGTPLFSNSFSEDWDFEEDLVSSFLTAFNSFSEEIFSEGFDRAKLGQYTVLMESVAHFSVCYLFKGQTYLASQKLAKFIEGIQNTTSIWQTLEKVYKTSQVLELKDSPSLEPLITEIFIDKTE</sequence>
<dbReference type="Gene3D" id="1.25.40.10">
    <property type="entry name" value="Tetratricopeptide repeat domain"/>
    <property type="match status" value="2"/>
</dbReference>
<dbReference type="SUPFAM" id="SSF48452">
    <property type="entry name" value="TPR-like"/>
    <property type="match status" value="2"/>
</dbReference>
<dbReference type="EMBL" id="LAZR01002427">
    <property type="protein sequence ID" value="KKN30199.1"/>
    <property type="molecule type" value="Genomic_DNA"/>
</dbReference>
<gene>
    <name evidence="2" type="ORF">LCGC14_0836480</name>
</gene>
<comment type="caution">
    <text evidence="2">The sequence shown here is derived from an EMBL/GenBank/DDBJ whole genome shotgun (WGS) entry which is preliminary data.</text>
</comment>
<dbReference type="PANTHER" id="PTHR10098:SF108">
    <property type="entry name" value="TETRATRICOPEPTIDE REPEAT PROTEIN 28"/>
    <property type="match status" value="1"/>
</dbReference>
<feature type="coiled-coil region" evidence="1">
    <location>
        <begin position="312"/>
        <end position="342"/>
    </location>
</feature>
<reference evidence="2" key="1">
    <citation type="journal article" date="2015" name="Nature">
        <title>Complex archaea that bridge the gap between prokaryotes and eukaryotes.</title>
        <authorList>
            <person name="Spang A."/>
            <person name="Saw J.H."/>
            <person name="Jorgensen S.L."/>
            <person name="Zaremba-Niedzwiedzka K."/>
            <person name="Martijn J."/>
            <person name="Lind A.E."/>
            <person name="van Eijk R."/>
            <person name="Schleper C."/>
            <person name="Guy L."/>
            <person name="Ettema T.J."/>
        </authorList>
    </citation>
    <scope>NUCLEOTIDE SEQUENCE</scope>
</reference>
<protein>
    <recommendedName>
        <fullName evidence="3">MalT-like TPR region domain-containing protein</fullName>
    </recommendedName>
</protein>
<dbReference type="PANTHER" id="PTHR10098">
    <property type="entry name" value="RAPSYN-RELATED"/>
    <property type="match status" value="1"/>
</dbReference>
<dbReference type="InterPro" id="IPR019734">
    <property type="entry name" value="TPR_rpt"/>
</dbReference>
<keyword evidence="1" id="KW-0175">Coiled coil</keyword>
<evidence type="ECO:0000256" key="1">
    <source>
        <dbReference type="SAM" id="Coils"/>
    </source>
</evidence>
<dbReference type="AlphaFoldDB" id="A0A0F9PJ15"/>
<proteinExistence type="predicted"/>